<evidence type="ECO:0000313" key="3">
    <source>
        <dbReference type="EMBL" id="AYA36416.1"/>
    </source>
</evidence>
<dbReference type="PANTHER" id="PTHR28208">
    <property type="entry name" value="PHOSPHATIDATE PHOSPHATASE APP1"/>
    <property type="match status" value="1"/>
</dbReference>
<protein>
    <submittedName>
        <fullName evidence="3">DUF2183 domain-containing protein</fullName>
    </submittedName>
</protein>
<keyword evidence="4" id="KW-1185">Reference proteome</keyword>
<dbReference type="InterPro" id="IPR052935">
    <property type="entry name" value="Mg2+_PAP"/>
</dbReference>
<dbReference type="Proteomes" id="UP000262802">
    <property type="component" value="Chromosome"/>
</dbReference>
<accession>A0A3B7RA01</accession>
<dbReference type="InterPro" id="IPR019236">
    <property type="entry name" value="APP1_cat"/>
</dbReference>
<gene>
    <name evidence="3" type="ORF">D3Y59_04700</name>
</gene>
<reference evidence="3 4" key="1">
    <citation type="submission" date="2018-09" db="EMBL/GenBank/DDBJ databases">
        <title>Hymenobacter medium sp. nov., isolated from R2A medium.</title>
        <authorList>
            <person name="Yingchao G."/>
        </authorList>
    </citation>
    <scope>NUCLEOTIDE SEQUENCE [LARGE SCALE GENOMIC DNA]</scope>
    <source>
        <strain evidence="4">sh-6</strain>
    </source>
</reference>
<evidence type="ECO:0000313" key="4">
    <source>
        <dbReference type="Proteomes" id="UP000262802"/>
    </source>
</evidence>
<dbReference type="KEGG" id="hyh:D3Y59_04700"/>
<dbReference type="OrthoDB" id="9789875at2"/>
<sequence length="382" mass="43237">MSILDHLNNLAENTDDLLRRARTRLGLLHPVQVLPYRSYGTPTRLYVKGRVLTNKGITEPDPSDSTLHNLLNMYRRFDSQEIPGAQLCIRPGDGTEHSVTTDEEGYFTLNIEPQRLPEPVDYLWHPIEVELLQAPAPLPEVRLSTAPVLVPPPDAEYGIISDLDDTVIQTSATDIMRMARTVLLRNARSRMPFKGVAEFYRQLQLGRNGKRNNPFFYVSSSPWNLYDLLEDFLALNEIPPGPLLLRDMALKRKQHGDASEHHGHKLREIDNLLLTYPQLPFVLIGDSGQEDANIYREVVRRHPGRILAIYIRDVNLPERSAMVERVSEELRGHQVEMLLVKDTVNAAEHAAATGLVFQESVQAVQAEKEKDEATPEDPGEVN</sequence>
<name>A0A3B7RA01_9BACT</name>
<dbReference type="Pfam" id="PF09949">
    <property type="entry name" value="APP1_cat"/>
    <property type="match status" value="1"/>
</dbReference>
<dbReference type="AlphaFoldDB" id="A0A3B7RA01"/>
<evidence type="ECO:0000256" key="1">
    <source>
        <dbReference type="SAM" id="MobiDB-lite"/>
    </source>
</evidence>
<feature type="region of interest" description="Disordered" evidence="1">
    <location>
        <begin position="363"/>
        <end position="382"/>
    </location>
</feature>
<dbReference type="PANTHER" id="PTHR28208:SF3">
    <property type="entry name" value="PHOSPHATIDATE PHOSPHATASE APP1"/>
    <property type="match status" value="1"/>
</dbReference>
<dbReference type="RefSeq" id="WP_119443999.1">
    <property type="nucleotide sequence ID" value="NZ_CP032317.1"/>
</dbReference>
<proteinExistence type="predicted"/>
<evidence type="ECO:0000259" key="2">
    <source>
        <dbReference type="Pfam" id="PF09949"/>
    </source>
</evidence>
<organism evidence="3 4">
    <name type="scientific">Hymenobacter oligotrophus</name>
    <dbReference type="NCBI Taxonomy" id="2319843"/>
    <lineage>
        <taxon>Bacteria</taxon>
        <taxon>Pseudomonadati</taxon>
        <taxon>Bacteroidota</taxon>
        <taxon>Cytophagia</taxon>
        <taxon>Cytophagales</taxon>
        <taxon>Hymenobacteraceae</taxon>
        <taxon>Hymenobacter</taxon>
    </lineage>
</organism>
<dbReference type="EMBL" id="CP032317">
    <property type="protein sequence ID" value="AYA36416.1"/>
    <property type="molecule type" value="Genomic_DNA"/>
</dbReference>
<feature type="domain" description="Phosphatidate phosphatase APP1 catalytic" evidence="2">
    <location>
        <begin position="157"/>
        <end position="313"/>
    </location>
</feature>
<dbReference type="GO" id="GO:0008195">
    <property type="term" value="F:phosphatidate phosphatase activity"/>
    <property type="evidence" value="ECO:0007669"/>
    <property type="project" value="InterPro"/>
</dbReference>